<sequence>MKFNLLATTVAAFFAITAMAAPVEDASALEGLLAREPSPQAAALFCIASCRTRGLCCNTSNLQCRGC</sequence>
<keyword evidence="3" id="KW-1185">Reference proteome</keyword>
<organism evidence="2 3">
    <name type="scientific">Coprinopsis cinerea (strain Okayama-7 / 130 / ATCC MYA-4618 / FGSC 9003)</name>
    <name type="common">Inky cap fungus</name>
    <name type="synonym">Hormographiella aspergillata</name>
    <dbReference type="NCBI Taxonomy" id="240176"/>
    <lineage>
        <taxon>Eukaryota</taxon>
        <taxon>Fungi</taxon>
        <taxon>Dikarya</taxon>
        <taxon>Basidiomycota</taxon>
        <taxon>Agaricomycotina</taxon>
        <taxon>Agaricomycetes</taxon>
        <taxon>Agaricomycetidae</taxon>
        <taxon>Agaricales</taxon>
        <taxon>Agaricineae</taxon>
        <taxon>Psathyrellaceae</taxon>
        <taxon>Coprinopsis</taxon>
    </lineage>
</organism>
<dbReference type="Proteomes" id="UP000001861">
    <property type="component" value="Unassembled WGS sequence"/>
</dbReference>
<accession>A8NPV0</accession>
<comment type="caution">
    <text evidence="2">The sequence shown here is derived from an EMBL/GenBank/DDBJ whole genome shotgun (WGS) entry which is preliminary data.</text>
</comment>
<feature type="signal peptide" evidence="1">
    <location>
        <begin position="1"/>
        <end position="20"/>
    </location>
</feature>
<dbReference type="EMBL" id="AACS02000008">
    <property type="protein sequence ID" value="EAU86376.2"/>
    <property type="molecule type" value="Genomic_DNA"/>
</dbReference>
<dbReference type="RefSeq" id="XP_001835408.2">
    <property type="nucleotide sequence ID" value="XM_001835356.2"/>
</dbReference>
<dbReference type="InParanoid" id="A8NPV0"/>
<dbReference type="KEGG" id="cci:CC1G_05370"/>
<reference evidence="2 3" key="1">
    <citation type="journal article" date="2010" name="Proc. Natl. Acad. Sci. U.S.A.">
        <title>Insights into evolution of multicellular fungi from the assembled chromosomes of the mushroom Coprinopsis cinerea (Coprinus cinereus).</title>
        <authorList>
            <person name="Stajich J.E."/>
            <person name="Wilke S.K."/>
            <person name="Ahren D."/>
            <person name="Au C.H."/>
            <person name="Birren B.W."/>
            <person name="Borodovsky M."/>
            <person name="Burns C."/>
            <person name="Canback B."/>
            <person name="Casselton L.A."/>
            <person name="Cheng C.K."/>
            <person name="Deng J."/>
            <person name="Dietrich F.S."/>
            <person name="Fargo D.C."/>
            <person name="Farman M.L."/>
            <person name="Gathman A.C."/>
            <person name="Goldberg J."/>
            <person name="Guigo R."/>
            <person name="Hoegger P.J."/>
            <person name="Hooker J.B."/>
            <person name="Huggins A."/>
            <person name="James T.Y."/>
            <person name="Kamada T."/>
            <person name="Kilaru S."/>
            <person name="Kodira C."/>
            <person name="Kues U."/>
            <person name="Kupfer D."/>
            <person name="Kwan H.S."/>
            <person name="Lomsadze A."/>
            <person name="Li W."/>
            <person name="Lilly W.W."/>
            <person name="Ma L.J."/>
            <person name="Mackey A.J."/>
            <person name="Manning G."/>
            <person name="Martin F."/>
            <person name="Muraguchi H."/>
            <person name="Natvig D.O."/>
            <person name="Palmerini H."/>
            <person name="Ramesh M.A."/>
            <person name="Rehmeyer C.J."/>
            <person name="Roe B.A."/>
            <person name="Shenoy N."/>
            <person name="Stanke M."/>
            <person name="Ter-Hovhannisyan V."/>
            <person name="Tunlid A."/>
            <person name="Velagapudi R."/>
            <person name="Vision T.J."/>
            <person name="Zeng Q."/>
            <person name="Zolan M.E."/>
            <person name="Pukkila P.J."/>
        </authorList>
    </citation>
    <scope>NUCLEOTIDE SEQUENCE [LARGE SCALE GENOMIC DNA]</scope>
    <source>
        <strain evidence="3">Okayama-7 / 130 / ATCC MYA-4618 / FGSC 9003</strain>
    </source>
</reference>
<evidence type="ECO:0000313" key="2">
    <source>
        <dbReference type="EMBL" id="EAU86376.2"/>
    </source>
</evidence>
<dbReference type="HOGENOM" id="CLU_2812248_0_0_1"/>
<proteinExistence type="predicted"/>
<evidence type="ECO:0000313" key="3">
    <source>
        <dbReference type="Proteomes" id="UP000001861"/>
    </source>
</evidence>
<protein>
    <submittedName>
        <fullName evidence="2">Uncharacterized protein</fullName>
    </submittedName>
</protein>
<gene>
    <name evidence="2" type="ORF">CC1G_05370</name>
</gene>
<dbReference type="GeneID" id="6011940"/>
<feature type="chain" id="PRO_5002724422" evidence="1">
    <location>
        <begin position="21"/>
        <end position="67"/>
    </location>
</feature>
<evidence type="ECO:0000256" key="1">
    <source>
        <dbReference type="SAM" id="SignalP"/>
    </source>
</evidence>
<keyword evidence="1" id="KW-0732">Signal</keyword>
<dbReference type="VEuPathDB" id="FungiDB:CC1G_05370"/>
<name>A8NPV0_COPC7</name>
<dbReference type="AlphaFoldDB" id="A8NPV0"/>